<reference evidence="8" key="2">
    <citation type="submission" date="2020-09" db="EMBL/GenBank/DDBJ databases">
        <authorList>
            <person name="Sun Q."/>
            <person name="Zhou Y."/>
        </authorList>
    </citation>
    <scope>NUCLEOTIDE SEQUENCE</scope>
    <source>
        <strain evidence="8">CGMCC 1.12754</strain>
    </source>
</reference>
<feature type="binding site" evidence="5">
    <location>
        <begin position="124"/>
        <end position="128"/>
    </location>
    <ligand>
        <name>S-adenosyl-L-methionine</name>
        <dbReference type="ChEBI" id="CHEBI:59789"/>
    </ligand>
</feature>
<proteinExistence type="inferred from homology"/>
<dbReference type="InterPro" id="IPR004556">
    <property type="entry name" value="HemK-like"/>
</dbReference>
<keyword evidence="3 5" id="KW-0949">S-adenosyl-L-methionine</keyword>
<dbReference type="Gene3D" id="1.10.8.10">
    <property type="entry name" value="DNA helicase RuvA subunit, C-terminal domain"/>
    <property type="match status" value="1"/>
</dbReference>
<evidence type="ECO:0000256" key="2">
    <source>
        <dbReference type="ARBA" id="ARBA00022679"/>
    </source>
</evidence>
<feature type="binding site" evidence="5">
    <location>
        <begin position="191"/>
        <end position="194"/>
    </location>
    <ligand>
        <name>substrate</name>
    </ligand>
</feature>
<dbReference type="HAMAP" id="MF_02126">
    <property type="entry name" value="RF_methyltr_PrmC"/>
    <property type="match status" value="1"/>
</dbReference>
<comment type="catalytic activity">
    <reaction evidence="4 5">
        <text>L-glutaminyl-[peptide chain release factor] + S-adenosyl-L-methionine = N(5)-methyl-L-glutaminyl-[peptide chain release factor] + S-adenosyl-L-homocysteine + H(+)</text>
        <dbReference type="Rhea" id="RHEA:42896"/>
        <dbReference type="Rhea" id="RHEA-COMP:10271"/>
        <dbReference type="Rhea" id="RHEA-COMP:10272"/>
        <dbReference type="ChEBI" id="CHEBI:15378"/>
        <dbReference type="ChEBI" id="CHEBI:30011"/>
        <dbReference type="ChEBI" id="CHEBI:57856"/>
        <dbReference type="ChEBI" id="CHEBI:59789"/>
        <dbReference type="ChEBI" id="CHEBI:61891"/>
        <dbReference type="EC" id="2.1.1.297"/>
    </reaction>
</comment>
<comment type="caution">
    <text evidence="8">The sequence shown here is derived from an EMBL/GenBank/DDBJ whole genome shotgun (WGS) entry which is preliminary data.</text>
</comment>
<dbReference type="GO" id="GO:0102559">
    <property type="term" value="F:peptide chain release factor N(5)-glutamine methyltransferase activity"/>
    <property type="evidence" value="ECO:0007669"/>
    <property type="project" value="UniProtKB-EC"/>
</dbReference>
<gene>
    <name evidence="5 8" type="primary">prmC</name>
    <name evidence="8" type="ORF">GCM10011398_37270</name>
</gene>
<dbReference type="InterPro" id="IPR007848">
    <property type="entry name" value="Small_mtfrase_dom"/>
</dbReference>
<dbReference type="PANTHER" id="PTHR18895">
    <property type="entry name" value="HEMK METHYLTRANSFERASE"/>
    <property type="match status" value="1"/>
</dbReference>
<dbReference type="Pfam" id="PF17827">
    <property type="entry name" value="PrmC_N"/>
    <property type="match status" value="1"/>
</dbReference>
<feature type="domain" description="Release factor glutamine methyltransferase N-terminal" evidence="7">
    <location>
        <begin position="9"/>
        <end position="78"/>
    </location>
</feature>
<dbReference type="InterPro" id="IPR002052">
    <property type="entry name" value="DNA_methylase_N6_adenine_CS"/>
</dbReference>
<sequence length="288" mass="32523">MDKPMKQYEVLQWASLFLEKHNRETRVAELLLQHYLNVTRSHFFMTMREPVPNEIVQEFQKAIKEHAETGIPIQHLTGCEMFYGRTFAVNKHVLIPRPETEELVQHVIKLAKLAGKPITIADIGTGSGIIAATLALELENATVYATDISKDALNVAKNNAKQLHSKITFLQGDLLQPLIHNKIKADIIVSNPPYIAREDAAIMQDTVKAFDPELALFAEENGLAAYKQIIANLPQVLKEDAYAAFEIGYQQGEAVKTLLKEKFPESEVQIHQDINKKDRIITAKIKNY</sequence>
<feature type="domain" description="Methyltransferase small" evidence="6">
    <location>
        <begin position="119"/>
        <end position="204"/>
    </location>
</feature>
<accession>A0A917MC20</accession>
<dbReference type="NCBIfam" id="TIGR03534">
    <property type="entry name" value="RF_mod_PrmC"/>
    <property type="match status" value="1"/>
</dbReference>
<dbReference type="CDD" id="cd02440">
    <property type="entry name" value="AdoMet_MTases"/>
    <property type="match status" value="1"/>
</dbReference>
<comment type="similarity">
    <text evidence="5">Belongs to the protein N5-glutamine methyltransferase family. PrmC subfamily.</text>
</comment>
<dbReference type="Pfam" id="PF05175">
    <property type="entry name" value="MTS"/>
    <property type="match status" value="1"/>
</dbReference>
<comment type="caution">
    <text evidence="5">Lacks conserved residue(s) required for the propagation of feature annotation.</text>
</comment>
<dbReference type="PANTHER" id="PTHR18895:SF74">
    <property type="entry name" value="MTRF1L RELEASE FACTOR GLUTAMINE METHYLTRANSFERASE"/>
    <property type="match status" value="1"/>
</dbReference>
<dbReference type="EC" id="2.1.1.297" evidence="5"/>
<dbReference type="GO" id="GO:0003676">
    <property type="term" value="F:nucleic acid binding"/>
    <property type="evidence" value="ECO:0007669"/>
    <property type="project" value="InterPro"/>
</dbReference>
<dbReference type="InterPro" id="IPR040758">
    <property type="entry name" value="PrmC_N"/>
</dbReference>
<reference evidence="8" key="1">
    <citation type="journal article" date="2014" name="Int. J. Syst. Evol. Microbiol.">
        <title>Complete genome sequence of Corynebacterium casei LMG S-19264T (=DSM 44701T), isolated from a smear-ripened cheese.</title>
        <authorList>
            <consortium name="US DOE Joint Genome Institute (JGI-PGF)"/>
            <person name="Walter F."/>
            <person name="Albersmeier A."/>
            <person name="Kalinowski J."/>
            <person name="Ruckert C."/>
        </authorList>
    </citation>
    <scope>NUCLEOTIDE SEQUENCE</scope>
    <source>
        <strain evidence="8">CGMCC 1.12754</strain>
    </source>
</reference>
<feature type="binding site" evidence="5">
    <location>
        <position position="147"/>
    </location>
    <ligand>
        <name>S-adenosyl-L-methionine</name>
        <dbReference type="ChEBI" id="CHEBI:59789"/>
    </ligand>
</feature>
<keyword evidence="1 5" id="KW-0489">Methyltransferase</keyword>
<keyword evidence="9" id="KW-1185">Reference proteome</keyword>
<dbReference type="EMBL" id="BMFR01000028">
    <property type="protein sequence ID" value="GGG87895.1"/>
    <property type="molecule type" value="Genomic_DNA"/>
</dbReference>
<dbReference type="InterPro" id="IPR050320">
    <property type="entry name" value="N5-glutamine_MTase"/>
</dbReference>
<evidence type="ECO:0000256" key="4">
    <source>
        <dbReference type="ARBA" id="ARBA00048391"/>
    </source>
</evidence>
<dbReference type="InterPro" id="IPR019874">
    <property type="entry name" value="RF_methyltr_PrmC"/>
</dbReference>
<dbReference type="Proteomes" id="UP000622860">
    <property type="component" value="Unassembled WGS sequence"/>
</dbReference>
<keyword evidence="2 5" id="KW-0808">Transferase</keyword>
<evidence type="ECO:0000313" key="9">
    <source>
        <dbReference type="Proteomes" id="UP000622860"/>
    </source>
</evidence>
<evidence type="ECO:0000256" key="5">
    <source>
        <dbReference type="HAMAP-Rule" id="MF_02126"/>
    </source>
</evidence>
<dbReference type="AlphaFoldDB" id="A0A917MC20"/>
<protein>
    <recommendedName>
        <fullName evidence="5">Release factor glutamine methyltransferase</fullName>
        <shortName evidence="5">RF MTase</shortName>
        <ecNumber evidence="5">2.1.1.297</ecNumber>
    </recommendedName>
    <alternativeName>
        <fullName evidence="5">N5-glutamine methyltransferase PrmC</fullName>
    </alternativeName>
    <alternativeName>
        <fullName evidence="5">Protein-(glutamine-N5) MTase PrmC</fullName>
    </alternativeName>
    <alternativeName>
        <fullName evidence="5">Protein-glutamine N-methyltransferase PrmC</fullName>
    </alternativeName>
</protein>
<comment type="function">
    <text evidence="5">Methylates the class 1 translation termination release factors RF1/PrfA and RF2/PrfB on the glutamine residue of the universally conserved GGQ motif.</text>
</comment>
<evidence type="ECO:0000259" key="7">
    <source>
        <dbReference type="Pfam" id="PF17827"/>
    </source>
</evidence>
<evidence type="ECO:0000256" key="1">
    <source>
        <dbReference type="ARBA" id="ARBA00022603"/>
    </source>
</evidence>
<dbReference type="NCBIfam" id="TIGR00536">
    <property type="entry name" value="hemK_fam"/>
    <property type="match status" value="1"/>
</dbReference>
<feature type="binding site" evidence="5">
    <location>
        <position position="191"/>
    </location>
    <ligand>
        <name>S-adenosyl-L-methionine</name>
        <dbReference type="ChEBI" id="CHEBI:59789"/>
    </ligand>
</feature>
<organism evidence="8 9">
    <name type="scientific">Virgibacillus oceani</name>
    <dbReference type="NCBI Taxonomy" id="1479511"/>
    <lineage>
        <taxon>Bacteria</taxon>
        <taxon>Bacillati</taxon>
        <taxon>Bacillota</taxon>
        <taxon>Bacilli</taxon>
        <taxon>Bacillales</taxon>
        <taxon>Bacillaceae</taxon>
        <taxon>Virgibacillus</taxon>
    </lineage>
</organism>
<dbReference type="GO" id="GO:0032259">
    <property type="term" value="P:methylation"/>
    <property type="evidence" value="ECO:0007669"/>
    <property type="project" value="UniProtKB-KW"/>
</dbReference>
<evidence type="ECO:0000313" key="8">
    <source>
        <dbReference type="EMBL" id="GGG87895.1"/>
    </source>
</evidence>
<evidence type="ECO:0000259" key="6">
    <source>
        <dbReference type="Pfam" id="PF05175"/>
    </source>
</evidence>
<evidence type="ECO:0000256" key="3">
    <source>
        <dbReference type="ARBA" id="ARBA00022691"/>
    </source>
</evidence>
<dbReference type="Gene3D" id="3.40.50.150">
    <property type="entry name" value="Vaccinia Virus protein VP39"/>
    <property type="match status" value="1"/>
</dbReference>
<name>A0A917MC20_9BACI</name>
<dbReference type="PROSITE" id="PS00092">
    <property type="entry name" value="N6_MTASE"/>
    <property type="match status" value="1"/>
</dbReference>
<dbReference type="SUPFAM" id="SSF53335">
    <property type="entry name" value="S-adenosyl-L-methionine-dependent methyltransferases"/>
    <property type="match status" value="1"/>
</dbReference>
<dbReference type="RefSeq" id="WP_188456886.1">
    <property type="nucleotide sequence ID" value="NZ_BMFR01000028.1"/>
</dbReference>
<dbReference type="InterPro" id="IPR029063">
    <property type="entry name" value="SAM-dependent_MTases_sf"/>
</dbReference>